<dbReference type="CDD" id="cd07017">
    <property type="entry name" value="S14_ClpP_2"/>
    <property type="match status" value="1"/>
</dbReference>
<evidence type="ECO:0000256" key="4">
    <source>
        <dbReference type="SAM" id="MobiDB-lite"/>
    </source>
</evidence>
<organism evidence="5 6">
    <name type="scientific">Streptomyces salyersiae</name>
    <dbReference type="NCBI Taxonomy" id="3075530"/>
    <lineage>
        <taxon>Bacteria</taxon>
        <taxon>Bacillati</taxon>
        <taxon>Actinomycetota</taxon>
        <taxon>Actinomycetes</taxon>
        <taxon>Kitasatosporales</taxon>
        <taxon>Streptomycetaceae</taxon>
        <taxon>Streptomyces</taxon>
    </lineage>
</organism>
<evidence type="ECO:0000256" key="2">
    <source>
        <dbReference type="HAMAP-Rule" id="MF_00444"/>
    </source>
</evidence>
<dbReference type="PANTHER" id="PTHR10381">
    <property type="entry name" value="ATP-DEPENDENT CLP PROTEASE PROTEOLYTIC SUBUNIT"/>
    <property type="match status" value="1"/>
</dbReference>
<keyword evidence="2 5" id="KW-0645">Protease</keyword>
<comment type="caution">
    <text evidence="2">Lacks conserved residue(s) required for the propagation of feature annotation.</text>
</comment>
<dbReference type="Proteomes" id="UP001183777">
    <property type="component" value="Unassembled WGS sequence"/>
</dbReference>
<dbReference type="Pfam" id="PF00574">
    <property type="entry name" value="CLP_protease"/>
    <property type="match status" value="1"/>
</dbReference>
<dbReference type="PANTHER" id="PTHR10381:SF26">
    <property type="entry name" value="ATP-DEPENDENT CLP PROTEASE PROTEOLYTIC SUBUNIT-LIKE-RELATED"/>
    <property type="match status" value="1"/>
</dbReference>
<protein>
    <recommendedName>
        <fullName evidence="2 3">ATP-dependent Clp protease proteolytic subunit</fullName>
        <ecNumber evidence="2">3.4.21.92</ecNumber>
    </recommendedName>
    <alternativeName>
        <fullName evidence="2">Endopeptidase Clp</fullName>
    </alternativeName>
</protein>
<reference evidence="6" key="1">
    <citation type="submission" date="2023-07" db="EMBL/GenBank/DDBJ databases">
        <title>30 novel species of actinomycetes from the DSMZ collection.</title>
        <authorList>
            <person name="Nouioui I."/>
        </authorList>
    </citation>
    <scope>NUCLEOTIDE SEQUENCE [LARGE SCALE GENOMIC DNA]</scope>
    <source>
        <strain evidence="6">DSM 41770</strain>
    </source>
</reference>
<dbReference type="InterPro" id="IPR029045">
    <property type="entry name" value="ClpP/crotonase-like_dom_sf"/>
</dbReference>
<keyword evidence="2" id="KW-0378">Hydrolase</keyword>
<gene>
    <name evidence="2" type="primary">clpP</name>
    <name evidence="5" type="ORF">RM649_20365</name>
</gene>
<keyword evidence="2" id="KW-0720">Serine protease</keyword>
<dbReference type="PRINTS" id="PR00127">
    <property type="entry name" value="CLPPROTEASEP"/>
</dbReference>
<comment type="function">
    <text evidence="2">Cleaves peptides in various proteins in a process that requires ATP hydrolysis. Has a chymotrypsin-like activity. Plays a major role in the degradation of misfolded proteins.</text>
</comment>
<feature type="region of interest" description="Disordered" evidence="4">
    <location>
        <begin position="1"/>
        <end position="41"/>
    </location>
</feature>
<comment type="catalytic activity">
    <reaction evidence="2">
        <text>Hydrolysis of proteins to small peptides in the presence of ATP and magnesium. alpha-casein is the usual test substrate. In the absence of ATP, only oligopeptides shorter than five residues are hydrolyzed (such as succinyl-Leu-Tyr-|-NHMec, and Leu-Tyr-Leu-|-Tyr-Trp, in which cleavage of the -Tyr-|-Leu- and -Tyr-|-Trp bonds also occurs).</text>
        <dbReference type="EC" id="3.4.21.92"/>
    </reaction>
</comment>
<dbReference type="Gene3D" id="3.90.226.10">
    <property type="entry name" value="2-enoyl-CoA Hydratase, Chain A, domain 1"/>
    <property type="match status" value="1"/>
</dbReference>
<dbReference type="InterPro" id="IPR001907">
    <property type="entry name" value="ClpP"/>
</dbReference>
<dbReference type="NCBIfam" id="NF009205">
    <property type="entry name" value="PRK12553.1"/>
    <property type="match status" value="1"/>
</dbReference>
<dbReference type="GO" id="GO:0008233">
    <property type="term" value="F:peptidase activity"/>
    <property type="evidence" value="ECO:0007669"/>
    <property type="project" value="UniProtKB-KW"/>
</dbReference>
<sequence>MRPALTGRTARLPPLRRPPHDAGGRREVSSPGRARATGTRTVDPYSKLLSERVVLLGTQVDDTSASDLIAQFMYLEHAEPDRPVSLYINSPGGSFDAMTAVYDTMRFLSCDVETFRLGQAGSSAAVLLAAGAPGRRHALPGARVVIQQPSLDEPVRGQTSDLEIRARALTRMRETLTAMPARHTGRPAQDVDTDLERDTVLDARAAQAYGLIDHVIENRTPHPAR</sequence>
<dbReference type="GO" id="GO:0006508">
    <property type="term" value="P:proteolysis"/>
    <property type="evidence" value="ECO:0007669"/>
    <property type="project" value="UniProtKB-KW"/>
</dbReference>
<evidence type="ECO:0000313" key="6">
    <source>
        <dbReference type="Proteomes" id="UP001183777"/>
    </source>
</evidence>
<comment type="similarity">
    <text evidence="1 2 3">Belongs to the peptidase S14 family.</text>
</comment>
<feature type="compositionally biased region" description="Basic and acidic residues" evidence="4">
    <location>
        <begin position="18"/>
        <end position="28"/>
    </location>
</feature>
<dbReference type="EC" id="3.4.21.92" evidence="2"/>
<evidence type="ECO:0000256" key="1">
    <source>
        <dbReference type="ARBA" id="ARBA00007039"/>
    </source>
</evidence>
<comment type="subcellular location">
    <subcellularLocation>
        <location evidence="2">Cytoplasm</location>
    </subcellularLocation>
</comment>
<dbReference type="SUPFAM" id="SSF52096">
    <property type="entry name" value="ClpP/crotonase"/>
    <property type="match status" value="1"/>
</dbReference>
<keyword evidence="6" id="KW-1185">Reference proteome</keyword>
<comment type="caution">
    <text evidence="5">The sequence shown here is derived from an EMBL/GenBank/DDBJ whole genome shotgun (WGS) entry which is preliminary data.</text>
</comment>
<evidence type="ECO:0000313" key="5">
    <source>
        <dbReference type="EMBL" id="MDT0429988.1"/>
    </source>
</evidence>
<evidence type="ECO:0000256" key="3">
    <source>
        <dbReference type="RuleBase" id="RU003567"/>
    </source>
</evidence>
<feature type="active site" description="Nucleophile" evidence="2">
    <location>
        <position position="122"/>
    </location>
</feature>
<dbReference type="HAMAP" id="MF_00444">
    <property type="entry name" value="ClpP"/>
    <property type="match status" value="1"/>
</dbReference>
<dbReference type="InterPro" id="IPR023562">
    <property type="entry name" value="ClpP/TepA"/>
</dbReference>
<name>A0ABU2RR04_9ACTN</name>
<keyword evidence="2" id="KW-0963">Cytoplasm</keyword>
<comment type="subunit">
    <text evidence="2">Fourteen ClpP subunits assemble into 2 heptameric rings which stack back to back to give a disk-like structure with a central cavity, resembling the structure of eukaryotic proteasomes.</text>
</comment>
<accession>A0ABU2RR04</accession>
<dbReference type="EMBL" id="JAVREX010000008">
    <property type="protein sequence ID" value="MDT0429988.1"/>
    <property type="molecule type" value="Genomic_DNA"/>
</dbReference>
<proteinExistence type="inferred from homology"/>